<gene>
    <name evidence="2" type="ORF">NE695_09780</name>
</gene>
<keyword evidence="3" id="KW-1185">Reference proteome</keyword>
<dbReference type="InterPro" id="IPR025699">
    <property type="entry name" value="ABC2_memb-like"/>
</dbReference>
<feature type="transmembrane region" description="Helical" evidence="1">
    <location>
        <begin position="141"/>
        <end position="160"/>
    </location>
</feature>
<name>A0ABT1RZT6_9FIRM</name>
<dbReference type="PANTHER" id="PTHR41309:SF2">
    <property type="entry name" value="MEMBRANE PROTEIN"/>
    <property type="match status" value="1"/>
</dbReference>
<keyword evidence="1" id="KW-0812">Transmembrane</keyword>
<evidence type="ECO:0000256" key="1">
    <source>
        <dbReference type="SAM" id="Phobius"/>
    </source>
</evidence>
<evidence type="ECO:0000313" key="2">
    <source>
        <dbReference type="EMBL" id="MCQ4840202.1"/>
    </source>
</evidence>
<accession>A0ABT1RZT6</accession>
<feature type="transmembrane region" description="Helical" evidence="1">
    <location>
        <begin position="112"/>
        <end position="134"/>
    </location>
</feature>
<feature type="transmembrane region" description="Helical" evidence="1">
    <location>
        <begin position="38"/>
        <end position="58"/>
    </location>
</feature>
<feature type="transmembrane region" description="Helical" evidence="1">
    <location>
        <begin position="12"/>
        <end position="32"/>
    </location>
</feature>
<dbReference type="GeneID" id="90533306"/>
<dbReference type="EMBL" id="JANFZH010000020">
    <property type="protein sequence ID" value="MCQ4840202.1"/>
    <property type="molecule type" value="Genomic_DNA"/>
</dbReference>
<keyword evidence="1" id="KW-0472">Membrane</keyword>
<dbReference type="PANTHER" id="PTHR41309">
    <property type="entry name" value="MEMBRANE PROTEIN-RELATED"/>
    <property type="match status" value="1"/>
</dbReference>
<dbReference type="Pfam" id="PF13346">
    <property type="entry name" value="ABC2_membrane_5"/>
    <property type="match status" value="1"/>
</dbReference>
<feature type="transmembrane region" description="Helical" evidence="1">
    <location>
        <begin position="180"/>
        <end position="203"/>
    </location>
</feature>
<dbReference type="Proteomes" id="UP001524473">
    <property type="component" value="Unassembled WGS sequence"/>
</dbReference>
<evidence type="ECO:0000313" key="3">
    <source>
        <dbReference type="Proteomes" id="UP001524473"/>
    </source>
</evidence>
<reference evidence="2 3" key="1">
    <citation type="submission" date="2022-06" db="EMBL/GenBank/DDBJ databases">
        <title>Isolation of gut microbiota from human fecal samples.</title>
        <authorList>
            <person name="Pamer E.G."/>
            <person name="Barat B."/>
            <person name="Waligurski E."/>
            <person name="Medina S."/>
            <person name="Paddock L."/>
            <person name="Mostad J."/>
        </authorList>
    </citation>
    <scope>NUCLEOTIDE SEQUENCE [LARGE SCALE GENOMIC DNA]</scope>
    <source>
        <strain evidence="2 3">DFI.9.73</strain>
    </source>
</reference>
<organism evidence="2 3">
    <name type="scientific">Neglectibacter timonensis</name>
    <dbReference type="NCBI Taxonomy" id="1776382"/>
    <lineage>
        <taxon>Bacteria</taxon>
        <taxon>Bacillati</taxon>
        <taxon>Bacillota</taxon>
        <taxon>Clostridia</taxon>
        <taxon>Eubacteriales</taxon>
        <taxon>Oscillospiraceae</taxon>
        <taxon>Neglectibacter</taxon>
    </lineage>
</organism>
<proteinExistence type="predicted"/>
<comment type="caution">
    <text evidence="2">The sequence shown here is derived from an EMBL/GenBank/DDBJ whole genome shotgun (WGS) entry which is preliminary data.</text>
</comment>
<keyword evidence="1" id="KW-1133">Transmembrane helix</keyword>
<feature type="transmembrane region" description="Helical" evidence="1">
    <location>
        <begin position="85"/>
        <end position="106"/>
    </location>
</feature>
<dbReference type="RefSeq" id="WP_066866288.1">
    <property type="nucleotide sequence ID" value="NZ_CABKVV010000014.1"/>
</dbReference>
<protein>
    <submittedName>
        <fullName evidence="2">ABC-2 transporter permease</fullName>
    </submittedName>
</protein>
<sequence>MKGLLYKDFASTKRETCICALMCVIFLAFAVVTGSQSVLAPTIGIMIAFGAMSPTYSLQYDKTSGWNRFISASPISRNKVIFSKYVFGLVDAAVFTLLTMLANVLTGNALSYLWLSAVLLLILALQAIMLPVCLKLGQNAVAVIFMLLVFVPIGIGAVLYKTGIIDKAFLDSISAAAAAASPVLLFGMLAVAAALLYVISYLLSCRFFQKQEF</sequence>